<evidence type="ECO:0000313" key="1">
    <source>
        <dbReference type="EMBL" id="SQC94134.1"/>
    </source>
</evidence>
<sequence>MTSTTSASKKSRALLLLGILMIATTLRVTFTGAAPLLDMVRDALALSTAQNRDFNHPAPAGLCGCFPASRRDRPPLWHRAQPVWRVC</sequence>
<organism evidence="1 2">
    <name type="scientific">Cedecea neteri</name>
    <dbReference type="NCBI Taxonomy" id="158822"/>
    <lineage>
        <taxon>Bacteria</taxon>
        <taxon>Pseudomonadati</taxon>
        <taxon>Pseudomonadota</taxon>
        <taxon>Gammaproteobacteria</taxon>
        <taxon>Enterobacterales</taxon>
        <taxon>Enterobacteriaceae</taxon>
        <taxon>Cedecea</taxon>
    </lineage>
</organism>
<accession>A0A2X3JGQ5</accession>
<reference evidence="1 2" key="1">
    <citation type="submission" date="2018-06" db="EMBL/GenBank/DDBJ databases">
        <authorList>
            <consortium name="Pathogen Informatics"/>
            <person name="Doyle S."/>
        </authorList>
    </citation>
    <scope>NUCLEOTIDE SEQUENCE [LARGE SCALE GENOMIC DNA]</scope>
    <source>
        <strain evidence="1 2">NCTC12120</strain>
    </source>
</reference>
<gene>
    <name evidence="1" type="primary">yeaN_2</name>
    <name evidence="1" type="ORF">NCTC12120_07252</name>
</gene>
<evidence type="ECO:0000313" key="2">
    <source>
        <dbReference type="Proteomes" id="UP000251197"/>
    </source>
</evidence>
<dbReference type="Proteomes" id="UP000251197">
    <property type="component" value="Unassembled WGS sequence"/>
</dbReference>
<protein>
    <submittedName>
        <fullName evidence="1">Inner membrane transport protein YeaN</fullName>
    </submittedName>
</protein>
<name>A0A2X3JGQ5_9ENTR</name>
<dbReference type="EMBL" id="UAVU01000012">
    <property type="protein sequence ID" value="SQC94134.1"/>
    <property type="molecule type" value="Genomic_DNA"/>
</dbReference>
<dbReference type="AlphaFoldDB" id="A0A2X3JGQ5"/>
<proteinExistence type="predicted"/>